<gene>
    <name evidence="2" type="ORF">F3S47_06340</name>
</gene>
<name>A0A5J5GMP6_9RHOB</name>
<dbReference type="RefSeq" id="WP_150444411.1">
    <property type="nucleotide sequence ID" value="NZ_VYQE01000002.1"/>
</dbReference>
<dbReference type="AlphaFoldDB" id="A0A5J5GMP6"/>
<feature type="chain" id="PRO_5023853008" evidence="1">
    <location>
        <begin position="23"/>
        <end position="251"/>
    </location>
</feature>
<comment type="caution">
    <text evidence="2">The sequence shown here is derived from an EMBL/GenBank/DDBJ whole genome shotgun (WGS) entry which is preliminary data.</text>
</comment>
<evidence type="ECO:0000313" key="2">
    <source>
        <dbReference type="EMBL" id="KAA9008878.1"/>
    </source>
</evidence>
<dbReference type="Gene3D" id="2.30.30.40">
    <property type="entry name" value="SH3 Domains"/>
    <property type="match status" value="1"/>
</dbReference>
<dbReference type="Proteomes" id="UP000326554">
    <property type="component" value="Unassembled WGS sequence"/>
</dbReference>
<organism evidence="2 3">
    <name type="scientific">Histidinibacterium aquaticum</name>
    <dbReference type="NCBI Taxonomy" id="2613962"/>
    <lineage>
        <taxon>Bacteria</taxon>
        <taxon>Pseudomonadati</taxon>
        <taxon>Pseudomonadota</taxon>
        <taxon>Alphaproteobacteria</taxon>
        <taxon>Rhodobacterales</taxon>
        <taxon>Paracoccaceae</taxon>
        <taxon>Histidinibacterium</taxon>
    </lineage>
</organism>
<keyword evidence="3" id="KW-1185">Reference proteome</keyword>
<dbReference type="EMBL" id="VYQE01000002">
    <property type="protein sequence ID" value="KAA9008878.1"/>
    <property type="molecule type" value="Genomic_DNA"/>
</dbReference>
<proteinExistence type="predicted"/>
<reference evidence="2 3" key="1">
    <citation type="submission" date="2019-09" db="EMBL/GenBank/DDBJ databases">
        <authorList>
            <person name="Park J.-S."/>
            <person name="Choi H.-J."/>
        </authorList>
    </citation>
    <scope>NUCLEOTIDE SEQUENCE [LARGE SCALE GENOMIC DNA]</scope>
    <source>
        <strain evidence="2 3">176SS1-4</strain>
    </source>
</reference>
<accession>A0A5J5GMP6</accession>
<keyword evidence="1" id="KW-0732">Signal</keyword>
<protein>
    <submittedName>
        <fullName evidence="2">SH3 domain-containing protein</fullName>
    </submittedName>
</protein>
<sequence>MFKVSAAPIALLSLMIPAMALAQADGHGPDAWQVSGVASNDALNVRTGPGTDHIVIDTFAHDATGLQMITCVPFVPAQLYYRLTEDQKADLPPRWCLMESSDRATKGWVSAHFLEEDTSPVQANGDPLIAEAVALVRKVYEQERTGTSASSIGPLHPSVARSYFFPDVVERLRQGDLGAHPLFGTQDADISNLEVFPAPERAMFRSMFTVHATFRNYGQPQTAVFRLMHDTSLEDPAIRIMRIEHDGWTFP</sequence>
<evidence type="ECO:0000256" key="1">
    <source>
        <dbReference type="SAM" id="SignalP"/>
    </source>
</evidence>
<feature type="signal peptide" evidence="1">
    <location>
        <begin position="1"/>
        <end position="22"/>
    </location>
</feature>
<evidence type="ECO:0000313" key="3">
    <source>
        <dbReference type="Proteomes" id="UP000326554"/>
    </source>
</evidence>